<protein>
    <submittedName>
        <fullName evidence="1">Uncharacterized protein</fullName>
    </submittedName>
</protein>
<evidence type="ECO:0000313" key="2">
    <source>
        <dbReference type="Proteomes" id="UP000286268"/>
    </source>
</evidence>
<dbReference type="AlphaFoldDB" id="A0A3R5VAA7"/>
<organism evidence="1 2">
    <name type="scientific">Clostridium manihotivorum</name>
    <dbReference type="NCBI Taxonomy" id="2320868"/>
    <lineage>
        <taxon>Bacteria</taxon>
        <taxon>Bacillati</taxon>
        <taxon>Bacillota</taxon>
        <taxon>Clostridia</taxon>
        <taxon>Eubacteriales</taxon>
        <taxon>Clostridiaceae</taxon>
        <taxon>Clostridium</taxon>
    </lineage>
</organism>
<gene>
    <name evidence="1" type="ORF">C1I91_20240</name>
</gene>
<dbReference type="KEGG" id="cmah:C1I91_20240"/>
<dbReference type="Proteomes" id="UP000286268">
    <property type="component" value="Chromosome"/>
</dbReference>
<name>A0A3R5VAA7_9CLOT</name>
<reference evidence="1 2" key="1">
    <citation type="submission" date="2018-01" db="EMBL/GenBank/DDBJ databases">
        <title>Genome Sequencing and Assembly of Anaerobacter polyendosporus strain CT4.</title>
        <authorList>
            <person name="Tachaapaikoon C."/>
            <person name="Sutheeworapong S."/>
            <person name="Jenjaroenpun P."/>
            <person name="Wongsurawat T."/>
            <person name="Nookeaw I."/>
            <person name="Cheawchanlertfa P."/>
            <person name="Kosugi A."/>
            <person name="Cheevadhanarak S."/>
            <person name="Ratanakhanokchai K."/>
        </authorList>
    </citation>
    <scope>NUCLEOTIDE SEQUENCE [LARGE SCALE GENOMIC DNA]</scope>
    <source>
        <strain evidence="1 2">CT4</strain>
    </source>
</reference>
<accession>A0A3R5VAA7</accession>
<proteinExistence type="predicted"/>
<dbReference type="EMBL" id="CP025746">
    <property type="protein sequence ID" value="QAA33770.1"/>
    <property type="molecule type" value="Genomic_DNA"/>
</dbReference>
<sequence length="85" mass="10260">MILFKFIYKNILVKIVWKLINSVLNRCIYYFLNGIKVRARLLNPNRLINFNMYITVKEANDEFNLVTENDTYEITYLYSSKKLNI</sequence>
<evidence type="ECO:0000313" key="1">
    <source>
        <dbReference type="EMBL" id="QAA33770.1"/>
    </source>
</evidence>
<keyword evidence="2" id="KW-1185">Reference proteome</keyword>